<evidence type="ECO:0000259" key="2">
    <source>
        <dbReference type="PROSITE" id="PS00028"/>
    </source>
</evidence>
<evidence type="ECO:0000256" key="1">
    <source>
        <dbReference type="SAM" id="MobiDB-lite"/>
    </source>
</evidence>
<comment type="caution">
    <text evidence="3">The sequence shown here is derived from an EMBL/GenBank/DDBJ whole genome shotgun (WGS) entry which is preliminary data.</text>
</comment>
<reference evidence="3" key="1">
    <citation type="submission" date="2021-05" db="EMBL/GenBank/DDBJ databases">
        <authorList>
            <person name="Khan N."/>
        </authorList>
    </citation>
    <scope>NUCLEOTIDE SEQUENCE</scope>
</reference>
<gene>
    <name evidence="3" type="ORF">FEQUK3_LOCUS4370</name>
</gene>
<dbReference type="InterPro" id="IPR013087">
    <property type="entry name" value="Znf_C2H2_type"/>
</dbReference>
<accession>A0A8J2NCC2</accession>
<name>A0A8J2NCC2_FUSEQ</name>
<organism evidence="3 4">
    <name type="scientific">Fusarium equiseti</name>
    <name type="common">Fusarium scirpi</name>
    <dbReference type="NCBI Taxonomy" id="61235"/>
    <lineage>
        <taxon>Eukaryota</taxon>
        <taxon>Fungi</taxon>
        <taxon>Dikarya</taxon>
        <taxon>Ascomycota</taxon>
        <taxon>Pezizomycotina</taxon>
        <taxon>Sordariomycetes</taxon>
        <taxon>Hypocreomycetidae</taxon>
        <taxon>Hypocreales</taxon>
        <taxon>Nectriaceae</taxon>
        <taxon>Fusarium</taxon>
        <taxon>Fusarium incarnatum-equiseti species complex</taxon>
    </lineage>
</organism>
<feature type="domain" description="C2H2-type" evidence="2">
    <location>
        <begin position="16"/>
        <end position="36"/>
    </location>
</feature>
<dbReference type="EMBL" id="CAJSTJ010000125">
    <property type="protein sequence ID" value="CAG7558652.1"/>
    <property type="molecule type" value="Genomic_DNA"/>
</dbReference>
<feature type="region of interest" description="Disordered" evidence="1">
    <location>
        <begin position="177"/>
        <end position="206"/>
    </location>
</feature>
<evidence type="ECO:0000313" key="3">
    <source>
        <dbReference type="EMBL" id="CAG7558652.1"/>
    </source>
</evidence>
<dbReference type="PROSITE" id="PS00028">
    <property type="entry name" value="ZINC_FINGER_C2H2_1"/>
    <property type="match status" value="1"/>
</dbReference>
<sequence>MDQHWTREHFDKNLDCQYCGQIFTTTHARRKHEFRHEYPFECHKPCCYQRFKTLSEALTHSAGDDGHDFAENPVFICPLQNCRAAVIERPMPEGKLRQHWERHVSNGHIVPGTELTLIPATIPPLHLFPLFERIAKYEANRISDPAGEETDPAEEQSTSASYDMDDAEQDYNEEFEEMDPAEEYSFSESDDMDDAEQDNEEFEEDLGQIQGTEEELERLQEEFYAELVIDDPKDFFFREKPLGVRDWIFEPCRWQSRIDLDTAYIKRTPICQGKKLPNTLSNVCAGCEPVKKGRLVVAKWSGFAKMADFHFRTLEKHFLESAKRTWKASQAYDEVRRRMTEIEQGSRRGTDLIVLDTEFTMVTAQVMEVAAVERLSGKTVINTLLKHSKGISHVSSTRKTSRFETIRSQIHAAGVYAASRTIDRMNVREFAASIVESGITPDTMILVWHWYDRDLELIRRYLASAKQGYEDLLPPKENCIPLIKFFNATLGHIRIQVDGKKRRYPLKLEILFQVMFPRSALVGRNHQALVDSEQTRLVMTAFDWLCEPVEHRGSEWKPDQFEKPIYPSIVDFYGPKSSAEADPSKAQIDSPNAGGEPSTASSVTVNKKRSPQTMDEYPSEPIGKRVRFSHES</sequence>
<feature type="compositionally biased region" description="Acidic residues" evidence="1">
    <location>
        <begin position="188"/>
        <end position="206"/>
    </location>
</feature>
<proteinExistence type="predicted"/>
<dbReference type="AlphaFoldDB" id="A0A8J2NCC2"/>
<dbReference type="Proteomes" id="UP000693738">
    <property type="component" value="Unassembled WGS sequence"/>
</dbReference>
<protein>
    <recommendedName>
        <fullName evidence="2">C2H2-type domain-containing protein</fullName>
    </recommendedName>
</protein>
<feature type="region of interest" description="Disordered" evidence="1">
    <location>
        <begin position="143"/>
        <end position="164"/>
    </location>
</feature>
<feature type="region of interest" description="Disordered" evidence="1">
    <location>
        <begin position="576"/>
        <end position="632"/>
    </location>
</feature>
<evidence type="ECO:0000313" key="4">
    <source>
        <dbReference type="Proteomes" id="UP000693738"/>
    </source>
</evidence>